<keyword evidence="7" id="KW-0902">Two-component regulatory system</keyword>
<keyword evidence="9 14" id="KW-0238">DNA-binding</keyword>
<evidence type="ECO:0000256" key="10">
    <source>
        <dbReference type="ARBA" id="ARBA00023159"/>
    </source>
</evidence>
<dbReference type="Gene3D" id="3.40.50.2300">
    <property type="match status" value="1"/>
</dbReference>
<keyword evidence="8" id="KW-0805">Transcription regulation</keyword>
<evidence type="ECO:0000256" key="14">
    <source>
        <dbReference type="PROSITE-ProRule" id="PRU01091"/>
    </source>
</evidence>
<keyword evidence="11" id="KW-0804">Transcription</keyword>
<feature type="domain" description="OmpR/PhoB-type" evidence="16">
    <location>
        <begin position="133"/>
        <end position="231"/>
    </location>
</feature>
<evidence type="ECO:0000256" key="13">
    <source>
        <dbReference type="PROSITE-ProRule" id="PRU00169"/>
    </source>
</evidence>
<evidence type="ECO:0000256" key="9">
    <source>
        <dbReference type="ARBA" id="ARBA00023125"/>
    </source>
</evidence>
<evidence type="ECO:0000256" key="8">
    <source>
        <dbReference type="ARBA" id="ARBA00023015"/>
    </source>
</evidence>
<gene>
    <name evidence="17" type="primary">phoB</name>
    <name evidence="17" type="ORF">QJT80_06420</name>
</gene>
<dbReference type="FunFam" id="3.40.50.2300:FF:000001">
    <property type="entry name" value="DNA-binding response regulator PhoB"/>
    <property type="match status" value="1"/>
</dbReference>
<evidence type="ECO:0000256" key="1">
    <source>
        <dbReference type="ARBA" id="ARBA00004496"/>
    </source>
</evidence>
<keyword evidence="4" id="KW-0963">Cytoplasm</keyword>
<dbReference type="CDD" id="cd00383">
    <property type="entry name" value="trans_reg_C"/>
    <property type="match status" value="1"/>
</dbReference>
<dbReference type="FunFam" id="1.10.10.10:FF:000018">
    <property type="entry name" value="DNA-binding response regulator ResD"/>
    <property type="match status" value="1"/>
</dbReference>
<keyword evidence="6" id="KW-0592">Phosphate transport</keyword>
<dbReference type="InterPro" id="IPR011879">
    <property type="entry name" value="Sig_transdc_resp-reg_PhoB"/>
</dbReference>
<dbReference type="InterPro" id="IPR036388">
    <property type="entry name" value="WH-like_DNA-bd_sf"/>
</dbReference>
<reference evidence="17" key="1">
    <citation type="journal article" date="2023" name="Int. J. Mol. Sci.">
        <title>Metagenomics Revealed a New Genus 'Candidatus Thiocaldithrix dubininis' gen. nov., sp. nov. and a New Species 'Candidatus Thiothrix putei' sp. nov. in the Family Thiotrichaceae, Some Members of Which Have Traits of Both Na+- and H+-Motive Energetics.</title>
        <authorList>
            <person name="Ravin N.V."/>
            <person name="Muntyan M.S."/>
            <person name="Smolyakov D.D."/>
            <person name="Rudenko T.S."/>
            <person name="Beletsky A.V."/>
            <person name="Mardanov A.V."/>
            <person name="Grabovich M.Y."/>
        </authorList>
    </citation>
    <scope>NUCLEOTIDE SEQUENCE</scope>
    <source>
        <strain evidence="17">GKL-01</strain>
    </source>
</reference>
<dbReference type="GO" id="GO:0005829">
    <property type="term" value="C:cytosol"/>
    <property type="evidence" value="ECO:0007669"/>
    <property type="project" value="TreeGrafter"/>
</dbReference>
<protein>
    <recommendedName>
        <fullName evidence="2">Phosphate regulon transcriptional regulatory protein PhoB</fullName>
    </recommendedName>
</protein>
<dbReference type="InterPro" id="IPR039420">
    <property type="entry name" value="WalR-like"/>
</dbReference>
<dbReference type="InterPro" id="IPR001789">
    <property type="entry name" value="Sig_transdc_resp-reg_receiver"/>
</dbReference>
<accession>A0AA95HCP6</accession>
<evidence type="ECO:0000256" key="2">
    <source>
        <dbReference type="ARBA" id="ARBA00013332"/>
    </source>
</evidence>
<dbReference type="InterPro" id="IPR001867">
    <property type="entry name" value="OmpR/PhoB-type_DNA-bd"/>
</dbReference>
<dbReference type="SUPFAM" id="SSF52172">
    <property type="entry name" value="CheY-like"/>
    <property type="match status" value="1"/>
</dbReference>
<feature type="domain" description="Response regulatory" evidence="15">
    <location>
        <begin position="8"/>
        <end position="124"/>
    </location>
</feature>
<dbReference type="GO" id="GO:0000976">
    <property type="term" value="F:transcription cis-regulatory region binding"/>
    <property type="evidence" value="ECO:0007669"/>
    <property type="project" value="TreeGrafter"/>
</dbReference>
<evidence type="ECO:0000256" key="6">
    <source>
        <dbReference type="ARBA" id="ARBA00022592"/>
    </source>
</evidence>
<dbReference type="PANTHER" id="PTHR48111:SF40">
    <property type="entry name" value="PHOSPHATE REGULON TRANSCRIPTIONAL REGULATORY PROTEIN PHOB"/>
    <property type="match status" value="1"/>
</dbReference>
<keyword evidence="5 13" id="KW-0597">Phosphoprotein</keyword>
<dbReference type="PROSITE" id="PS50110">
    <property type="entry name" value="RESPONSE_REGULATORY"/>
    <property type="match status" value="1"/>
</dbReference>
<comment type="subcellular location">
    <subcellularLocation>
        <location evidence="1">Cytoplasm</location>
    </subcellularLocation>
</comment>
<evidence type="ECO:0000256" key="3">
    <source>
        <dbReference type="ARBA" id="ARBA00022448"/>
    </source>
</evidence>
<evidence type="ECO:0000259" key="16">
    <source>
        <dbReference type="PROSITE" id="PS51755"/>
    </source>
</evidence>
<dbReference type="GO" id="GO:0006355">
    <property type="term" value="P:regulation of DNA-templated transcription"/>
    <property type="evidence" value="ECO:0007669"/>
    <property type="project" value="InterPro"/>
</dbReference>
<dbReference type="SMART" id="SM00448">
    <property type="entry name" value="REC"/>
    <property type="match status" value="1"/>
</dbReference>
<evidence type="ECO:0000256" key="4">
    <source>
        <dbReference type="ARBA" id="ARBA00022490"/>
    </source>
</evidence>
<evidence type="ECO:0000256" key="11">
    <source>
        <dbReference type="ARBA" id="ARBA00023163"/>
    </source>
</evidence>
<evidence type="ECO:0000256" key="7">
    <source>
        <dbReference type="ARBA" id="ARBA00023012"/>
    </source>
</evidence>
<evidence type="ECO:0000256" key="12">
    <source>
        <dbReference type="ARBA" id="ARBA00024735"/>
    </source>
</evidence>
<sequence>MSLVTKKQILCVEDEVAIRNMIRFSLEREGYQVFEAADARAARALAAEHKIDLMLIDWMLPDMSGPELIRRFRQDDLTRKIPMLMLTAKGEEEDVIYGLDAGADDYLSKPVSLKTLNARIKALLRRTEGFGEPRVINMGRLQLNQEAHQFKIDGVAVHLGTTEYRLLEFLMEHPGKVYSRTQLLDFVWGQTTYIEERTVDVHVLRLRKTLKQHNAEQVIQTVRGTGYRFSLETDNE</sequence>
<evidence type="ECO:0000259" key="15">
    <source>
        <dbReference type="PROSITE" id="PS50110"/>
    </source>
</evidence>
<dbReference type="Gene3D" id="1.10.10.10">
    <property type="entry name" value="Winged helix-like DNA-binding domain superfamily/Winged helix DNA-binding domain"/>
    <property type="match status" value="1"/>
</dbReference>
<dbReference type="SUPFAM" id="SSF46894">
    <property type="entry name" value="C-terminal effector domain of the bipartite response regulators"/>
    <property type="match status" value="1"/>
</dbReference>
<dbReference type="PROSITE" id="PS51755">
    <property type="entry name" value="OMPR_PHOB"/>
    <property type="match status" value="1"/>
</dbReference>
<evidence type="ECO:0000313" key="17">
    <source>
        <dbReference type="EMBL" id="WGZ92366.1"/>
    </source>
</evidence>
<dbReference type="GO" id="GO:0006817">
    <property type="term" value="P:phosphate ion transport"/>
    <property type="evidence" value="ECO:0007669"/>
    <property type="project" value="UniProtKB-KW"/>
</dbReference>
<keyword evidence="3" id="KW-0813">Transport</keyword>
<dbReference type="Pfam" id="PF00486">
    <property type="entry name" value="Trans_reg_C"/>
    <property type="match status" value="1"/>
</dbReference>
<proteinExistence type="predicted"/>
<reference evidence="17" key="2">
    <citation type="submission" date="2023-04" db="EMBL/GenBank/DDBJ databases">
        <authorList>
            <person name="Beletskiy A.V."/>
            <person name="Mardanov A.V."/>
            <person name="Ravin N.V."/>
        </authorList>
    </citation>
    <scope>NUCLEOTIDE SEQUENCE</scope>
    <source>
        <strain evidence="17">GKL-01</strain>
    </source>
</reference>
<evidence type="ECO:0000256" key="5">
    <source>
        <dbReference type="ARBA" id="ARBA00022553"/>
    </source>
</evidence>
<organism evidence="17">
    <name type="scientific">Candidatus Thiocaldithrix dubininis</name>
    <dbReference type="NCBI Taxonomy" id="3080823"/>
    <lineage>
        <taxon>Bacteria</taxon>
        <taxon>Pseudomonadati</taxon>
        <taxon>Pseudomonadota</taxon>
        <taxon>Gammaproteobacteria</taxon>
        <taxon>Thiotrichales</taxon>
        <taxon>Thiotrichaceae</taxon>
        <taxon>Candidatus Thiocaldithrix</taxon>
    </lineage>
</organism>
<feature type="modified residue" description="4-aspartylphosphate" evidence="13">
    <location>
        <position position="57"/>
    </location>
</feature>
<dbReference type="PANTHER" id="PTHR48111">
    <property type="entry name" value="REGULATOR OF RPOS"/>
    <property type="match status" value="1"/>
</dbReference>
<dbReference type="InterPro" id="IPR016032">
    <property type="entry name" value="Sig_transdc_resp-reg_C-effctor"/>
</dbReference>
<comment type="function">
    <text evidence="12">This protein is a positive regulator for the phosphate regulon. Transcription of this operon is positively regulated by PhoB and PhoR when phosphate is limited.</text>
</comment>
<dbReference type="Proteomes" id="UP001300672">
    <property type="component" value="Chromosome"/>
</dbReference>
<dbReference type="SMART" id="SM00862">
    <property type="entry name" value="Trans_reg_C"/>
    <property type="match status" value="1"/>
</dbReference>
<dbReference type="Pfam" id="PF00072">
    <property type="entry name" value="Response_reg"/>
    <property type="match status" value="1"/>
</dbReference>
<dbReference type="EMBL" id="CP124755">
    <property type="protein sequence ID" value="WGZ92366.1"/>
    <property type="molecule type" value="Genomic_DNA"/>
</dbReference>
<dbReference type="GO" id="GO:0032993">
    <property type="term" value="C:protein-DNA complex"/>
    <property type="evidence" value="ECO:0007669"/>
    <property type="project" value="TreeGrafter"/>
</dbReference>
<dbReference type="KEGG" id="tdu:QJT80_06420"/>
<name>A0AA95HCP6_9GAMM</name>
<feature type="DNA-binding region" description="OmpR/PhoB-type" evidence="14">
    <location>
        <begin position="133"/>
        <end position="231"/>
    </location>
</feature>
<keyword evidence="10" id="KW-0010">Activator</keyword>
<dbReference type="GO" id="GO:0000156">
    <property type="term" value="F:phosphorelay response regulator activity"/>
    <property type="evidence" value="ECO:0007669"/>
    <property type="project" value="InterPro"/>
</dbReference>
<dbReference type="Gene3D" id="6.10.250.690">
    <property type="match status" value="1"/>
</dbReference>
<dbReference type="AlphaFoldDB" id="A0AA95HCP6"/>
<dbReference type="NCBIfam" id="TIGR02154">
    <property type="entry name" value="PhoB"/>
    <property type="match status" value="1"/>
</dbReference>
<dbReference type="InterPro" id="IPR011006">
    <property type="entry name" value="CheY-like_superfamily"/>
</dbReference>